<reference evidence="1" key="1">
    <citation type="submission" date="2019-08" db="EMBL/GenBank/DDBJ databases">
        <title>The genome of the North American firefly Photinus pyralis.</title>
        <authorList>
            <consortium name="Photinus pyralis genome working group"/>
            <person name="Fallon T.R."/>
            <person name="Sander Lower S.E."/>
            <person name="Weng J.-K."/>
        </authorList>
    </citation>
    <scope>NUCLEOTIDE SEQUENCE</scope>
    <source>
        <strain evidence="1">TRF0915ILg1</strain>
        <tissue evidence="1">Whole body</tissue>
    </source>
</reference>
<protein>
    <submittedName>
        <fullName evidence="1">Uncharacterized protein</fullName>
    </submittedName>
</protein>
<dbReference type="EMBL" id="VTPC01061775">
    <property type="protein sequence ID" value="KAF2889840.1"/>
    <property type="molecule type" value="Genomic_DNA"/>
</dbReference>
<sequence>WSDTAIEVTLVQALKSTGGLSHDRGVSDSLLTKWILTVPIVADVFQQLESFCGLLFTTSEQHSDARDGRILRDNQYVAKFEECFSSHGPFSLSDSIMSLSSGIVGHSAINCHR</sequence>
<feature type="non-terminal residue" evidence="1">
    <location>
        <position position="1"/>
    </location>
</feature>
<keyword evidence="2" id="KW-1185">Reference proteome</keyword>
<dbReference type="Proteomes" id="UP000801492">
    <property type="component" value="Unassembled WGS sequence"/>
</dbReference>
<gene>
    <name evidence="1" type="ORF">ILUMI_16333</name>
</gene>
<dbReference type="AlphaFoldDB" id="A0A8K0CUM6"/>
<comment type="caution">
    <text evidence="1">The sequence shown here is derived from an EMBL/GenBank/DDBJ whole genome shotgun (WGS) entry which is preliminary data.</text>
</comment>
<proteinExistence type="predicted"/>
<organism evidence="1 2">
    <name type="scientific">Ignelater luminosus</name>
    <name type="common">Cucubano</name>
    <name type="synonym">Pyrophorus luminosus</name>
    <dbReference type="NCBI Taxonomy" id="2038154"/>
    <lineage>
        <taxon>Eukaryota</taxon>
        <taxon>Metazoa</taxon>
        <taxon>Ecdysozoa</taxon>
        <taxon>Arthropoda</taxon>
        <taxon>Hexapoda</taxon>
        <taxon>Insecta</taxon>
        <taxon>Pterygota</taxon>
        <taxon>Neoptera</taxon>
        <taxon>Endopterygota</taxon>
        <taxon>Coleoptera</taxon>
        <taxon>Polyphaga</taxon>
        <taxon>Elateriformia</taxon>
        <taxon>Elateroidea</taxon>
        <taxon>Elateridae</taxon>
        <taxon>Agrypninae</taxon>
        <taxon>Pyrophorini</taxon>
        <taxon>Ignelater</taxon>
    </lineage>
</organism>
<dbReference type="OrthoDB" id="6753017at2759"/>
<evidence type="ECO:0000313" key="2">
    <source>
        <dbReference type="Proteomes" id="UP000801492"/>
    </source>
</evidence>
<accession>A0A8K0CUM6</accession>
<feature type="non-terminal residue" evidence="1">
    <location>
        <position position="113"/>
    </location>
</feature>
<evidence type="ECO:0000313" key="1">
    <source>
        <dbReference type="EMBL" id="KAF2889840.1"/>
    </source>
</evidence>
<name>A0A8K0CUM6_IGNLU</name>